<dbReference type="Gene3D" id="1.10.510.10">
    <property type="entry name" value="Transferase(Phosphotransferase) domain 1"/>
    <property type="match status" value="1"/>
</dbReference>
<feature type="compositionally biased region" description="Acidic residues" evidence="1">
    <location>
        <begin position="225"/>
        <end position="246"/>
    </location>
</feature>
<feature type="compositionally biased region" description="Basic and acidic residues" evidence="1">
    <location>
        <begin position="247"/>
        <end position="268"/>
    </location>
</feature>
<dbReference type="EMBL" id="MN740827">
    <property type="protein sequence ID" value="QHU13871.1"/>
    <property type="molecule type" value="Genomic_DNA"/>
</dbReference>
<proteinExistence type="predicted"/>
<name>A0A6C0K9N5_9ZZZZ</name>
<feature type="compositionally biased region" description="Basic and acidic residues" evidence="1">
    <location>
        <begin position="298"/>
        <end position="308"/>
    </location>
</feature>
<sequence length="597" mass="68182">MSSPYPVLQTMPLPDPTVWEKEPPASLRTALETRFKPLQTTYPGMIRFARSKQYSSFLRFDHRWHLDEIYGSVPQRSGPFSGRIQSFINSQPKELVDISGYCKITHLLDAYQMIQGHYPVAQHPALPAPGPKSAKLFSKLHDPHNQAYVDAVACYMLSKFRESGLSPHFSLFYGAYLAIANQYYYNLTEEFSEIRFESWFWKRQQQGVFSLVGFEGGVPLSSDDTLMEPPDDISDYATEDSDSDCDSDCKSPRHRAEVNLETATELHDMPSSSTNQGAGSESGSLRSVSLSTHSSKSSKSDTESKNDSENENENENDNDDESDSESINKEVTFFAALKEFPTLLMFLETNTNTMDSLLDTEDTADPINESEWIAWLFQVIAALCQVQSIWSMTHNDLHSNNILWTPCNEEFLYYKTKDNRIWRVPTYGKLFRIIDFGRAIYTHNETLCISDDYHHNNEAGGQYNFGPIYNPEEPRVYPNPSFDLCRLSVSIIEPLFKDVPEDKEGGTILSTEHGRTQNETVSPLFNVLWSWLIDEDGKNVLWETDTSERYPGFDLYQVIAKKVKNAVPREQLDKEPFTVFEFKGEIPANTKVYPLFC</sequence>
<accession>A0A6C0K9N5</accession>
<evidence type="ECO:0008006" key="3">
    <source>
        <dbReference type="Google" id="ProtNLM"/>
    </source>
</evidence>
<evidence type="ECO:0000313" key="2">
    <source>
        <dbReference type="EMBL" id="QHU13871.1"/>
    </source>
</evidence>
<dbReference type="InterPro" id="IPR011009">
    <property type="entry name" value="Kinase-like_dom_sf"/>
</dbReference>
<reference evidence="2" key="1">
    <citation type="journal article" date="2020" name="Nature">
        <title>Giant virus diversity and host interactions through global metagenomics.</title>
        <authorList>
            <person name="Schulz F."/>
            <person name="Roux S."/>
            <person name="Paez-Espino D."/>
            <person name="Jungbluth S."/>
            <person name="Walsh D.A."/>
            <person name="Denef V.J."/>
            <person name="McMahon K.D."/>
            <person name="Konstantinidis K.T."/>
            <person name="Eloe-Fadrosh E.A."/>
            <person name="Kyrpides N.C."/>
            <person name="Woyke T."/>
        </authorList>
    </citation>
    <scope>NUCLEOTIDE SEQUENCE</scope>
    <source>
        <strain evidence="2">GVMAG-S-1101182-85</strain>
    </source>
</reference>
<feature type="compositionally biased region" description="Low complexity" evidence="1">
    <location>
        <begin position="279"/>
        <end position="297"/>
    </location>
</feature>
<evidence type="ECO:0000256" key="1">
    <source>
        <dbReference type="SAM" id="MobiDB-lite"/>
    </source>
</evidence>
<dbReference type="SUPFAM" id="SSF56112">
    <property type="entry name" value="Protein kinase-like (PK-like)"/>
    <property type="match status" value="1"/>
</dbReference>
<protein>
    <recommendedName>
        <fullName evidence="3">Protein kinase domain-containing protein</fullName>
    </recommendedName>
</protein>
<feature type="region of interest" description="Disordered" evidence="1">
    <location>
        <begin position="221"/>
        <end position="325"/>
    </location>
</feature>
<feature type="compositionally biased region" description="Acidic residues" evidence="1">
    <location>
        <begin position="309"/>
        <end position="324"/>
    </location>
</feature>
<organism evidence="2">
    <name type="scientific">viral metagenome</name>
    <dbReference type="NCBI Taxonomy" id="1070528"/>
    <lineage>
        <taxon>unclassified sequences</taxon>
        <taxon>metagenomes</taxon>
        <taxon>organismal metagenomes</taxon>
    </lineage>
</organism>
<dbReference type="AlphaFoldDB" id="A0A6C0K9N5"/>